<accession>A0A3M3QRR7</accession>
<organism evidence="2 4">
    <name type="scientific">Pseudomonas cannabina</name>
    <dbReference type="NCBI Taxonomy" id="86840"/>
    <lineage>
        <taxon>Bacteria</taxon>
        <taxon>Pseudomonadati</taxon>
        <taxon>Pseudomonadota</taxon>
        <taxon>Gammaproteobacteria</taxon>
        <taxon>Pseudomonadales</taxon>
        <taxon>Pseudomonadaceae</taxon>
        <taxon>Pseudomonas</taxon>
    </lineage>
</organism>
<dbReference type="EMBL" id="RBPH01000118">
    <property type="protein sequence ID" value="RMN81562.1"/>
    <property type="molecule type" value="Genomic_DNA"/>
</dbReference>
<dbReference type="AlphaFoldDB" id="A0A3M3QRR7"/>
<evidence type="ECO:0000313" key="4">
    <source>
        <dbReference type="Proteomes" id="UP000270524"/>
    </source>
</evidence>
<dbReference type="EMBL" id="RBPJ01000350">
    <property type="protein sequence ID" value="RMN86690.1"/>
    <property type="molecule type" value="Genomic_DNA"/>
</dbReference>
<evidence type="ECO:0000313" key="3">
    <source>
        <dbReference type="Proteomes" id="UP000269335"/>
    </source>
</evidence>
<dbReference type="Proteomes" id="UP000269335">
    <property type="component" value="Unassembled WGS sequence"/>
</dbReference>
<protein>
    <submittedName>
        <fullName evidence="2">Uncharacterized protein</fullName>
    </submittedName>
</protein>
<proteinExistence type="predicted"/>
<sequence>MRSILRISHQRYFQFEAFSNLSSRADFSYRAWDGYVLRFHTGKDAIWPLCLPEIQSLKAVNGEKE</sequence>
<evidence type="ECO:0000313" key="1">
    <source>
        <dbReference type="EMBL" id="RMN81562.1"/>
    </source>
</evidence>
<evidence type="ECO:0000313" key="2">
    <source>
        <dbReference type="EMBL" id="RMN86690.1"/>
    </source>
</evidence>
<reference evidence="3 4" key="1">
    <citation type="submission" date="2018-08" db="EMBL/GenBank/DDBJ databases">
        <title>Recombination of ecologically and evolutionarily significant loci maintains genetic cohesion in the Pseudomonas syringae species complex.</title>
        <authorList>
            <person name="Dillon M."/>
            <person name="Thakur S."/>
            <person name="Almeida R.N.D."/>
            <person name="Weir B.S."/>
            <person name="Guttman D.S."/>
        </authorList>
    </citation>
    <scope>NUCLEOTIDE SEQUENCE [LARGE SCALE GENOMIC DNA]</scope>
    <source>
        <strain evidence="1 3">ICMP 15201</strain>
        <strain evidence="2 4">ICMP 15203</strain>
    </source>
</reference>
<dbReference type="Proteomes" id="UP000270524">
    <property type="component" value="Unassembled WGS sequence"/>
</dbReference>
<comment type="caution">
    <text evidence="2">The sequence shown here is derived from an EMBL/GenBank/DDBJ whole genome shotgun (WGS) entry which is preliminary data.</text>
</comment>
<gene>
    <name evidence="2" type="ORF">ALQ51_02192</name>
    <name evidence="1" type="ORF">ALQ53_103264</name>
</gene>
<name>A0A3M3QRR7_PSECA</name>